<dbReference type="AlphaFoldDB" id="A0AAN5I1D1"/>
<dbReference type="Gene3D" id="3.30.420.40">
    <property type="match status" value="1"/>
</dbReference>
<dbReference type="Pfam" id="PF00022">
    <property type="entry name" value="Actin"/>
    <property type="match status" value="1"/>
</dbReference>
<dbReference type="InterPro" id="IPR043129">
    <property type="entry name" value="ATPase_NBD"/>
</dbReference>
<evidence type="ECO:0008006" key="6">
    <source>
        <dbReference type="Google" id="ProtNLM"/>
    </source>
</evidence>
<dbReference type="SMART" id="SM00268">
    <property type="entry name" value="ACTIN"/>
    <property type="match status" value="1"/>
</dbReference>
<dbReference type="FunFam" id="3.30.420.40:FF:000050">
    <property type="entry name" value="Actin, alpha skeletal muscle"/>
    <property type="match status" value="1"/>
</dbReference>
<accession>A0AAN5I1D1</accession>
<proteinExistence type="inferred from homology"/>
<keyword evidence="3" id="KW-0732">Signal</keyword>
<protein>
    <recommendedName>
        <fullName evidence="6">Actin</fullName>
    </recommendedName>
</protein>
<dbReference type="InterPro" id="IPR004000">
    <property type="entry name" value="Actin"/>
</dbReference>
<feature type="signal peptide" evidence="3">
    <location>
        <begin position="1"/>
        <end position="16"/>
    </location>
</feature>
<evidence type="ECO:0000256" key="1">
    <source>
        <dbReference type="ARBA" id="ARBA00006752"/>
    </source>
</evidence>
<feature type="non-terminal residue" evidence="4">
    <location>
        <position position="240"/>
    </location>
</feature>
<evidence type="ECO:0000313" key="4">
    <source>
        <dbReference type="EMBL" id="GMR48193.1"/>
    </source>
</evidence>
<sequence length="240" mass="27506">MRFLVLFCCLPRSFESELISSPDCYRFPFHTWEIRDNERRNIRRRLLKISCPVFTKILFCCFLDEVGALVFDFGSHTVRAGYAGDEYPKLDIPSVVGVQENADLKDENGETIGKGRKTFIGTTKVTVPREECEMKTFMKDCMVEDWDLFENMLDHIYSHGLGAKSEFHPALFTEPAWNDRAKREKLCEIMFEKYKLPAFHLVKNAVLTAFANGRTHGLIVDSGATHTSAVPVFEGYCITH</sequence>
<feature type="chain" id="PRO_5042827518" description="Actin" evidence="3">
    <location>
        <begin position="17"/>
        <end position="240"/>
    </location>
</feature>
<dbReference type="PRINTS" id="PR00190">
    <property type="entry name" value="ACTIN"/>
</dbReference>
<gene>
    <name evidence="4" type="ORF">PMAYCL1PPCAC_18388</name>
</gene>
<comment type="similarity">
    <text evidence="1 2">Belongs to the actin family.</text>
</comment>
<dbReference type="SUPFAM" id="SSF53067">
    <property type="entry name" value="Actin-like ATPase domain"/>
    <property type="match status" value="1"/>
</dbReference>
<evidence type="ECO:0000256" key="3">
    <source>
        <dbReference type="SAM" id="SignalP"/>
    </source>
</evidence>
<keyword evidence="5" id="KW-1185">Reference proteome</keyword>
<name>A0AAN5I1D1_9BILA</name>
<comment type="caution">
    <text evidence="4">The sequence shown here is derived from an EMBL/GenBank/DDBJ whole genome shotgun (WGS) entry which is preliminary data.</text>
</comment>
<evidence type="ECO:0000313" key="5">
    <source>
        <dbReference type="Proteomes" id="UP001328107"/>
    </source>
</evidence>
<organism evidence="4 5">
    <name type="scientific">Pristionchus mayeri</name>
    <dbReference type="NCBI Taxonomy" id="1317129"/>
    <lineage>
        <taxon>Eukaryota</taxon>
        <taxon>Metazoa</taxon>
        <taxon>Ecdysozoa</taxon>
        <taxon>Nematoda</taxon>
        <taxon>Chromadorea</taxon>
        <taxon>Rhabditida</taxon>
        <taxon>Rhabditina</taxon>
        <taxon>Diplogasteromorpha</taxon>
        <taxon>Diplogasteroidea</taxon>
        <taxon>Neodiplogasteridae</taxon>
        <taxon>Pristionchus</taxon>
    </lineage>
</organism>
<dbReference type="Proteomes" id="UP001328107">
    <property type="component" value="Unassembled WGS sequence"/>
</dbReference>
<dbReference type="PANTHER" id="PTHR11937">
    <property type="entry name" value="ACTIN"/>
    <property type="match status" value="1"/>
</dbReference>
<evidence type="ECO:0000256" key="2">
    <source>
        <dbReference type="RuleBase" id="RU000487"/>
    </source>
</evidence>
<dbReference type="EMBL" id="BTRK01000004">
    <property type="protein sequence ID" value="GMR48193.1"/>
    <property type="molecule type" value="Genomic_DNA"/>
</dbReference>
<reference evidence="5" key="1">
    <citation type="submission" date="2022-10" db="EMBL/GenBank/DDBJ databases">
        <title>Genome assembly of Pristionchus species.</title>
        <authorList>
            <person name="Yoshida K."/>
            <person name="Sommer R.J."/>
        </authorList>
    </citation>
    <scope>NUCLEOTIDE SEQUENCE [LARGE SCALE GENOMIC DNA]</scope>
    <source>
        <strain evidence="5">RS5460</strain>
    </source>
</reference>